<comment type="similarity">
    <text evidence="1">Belongs to the eukaryotic ribosomal protein eL21 family.</text>
</comment>
<evidence type="ECO:0000256" key="2">
    <source>
        <dbReference type="ARBA" id="ARBA00022980"/>
    </source>
</evidence>
<dbReference type="GO" id="GO:0005840">
    <property type="term" value="C:ribosome"/>
    <property type="evidence" value="ECO:0007669"/>
    <property type="project" value="UniProtKB-KW"/>
</dbReference>
<dbReference type="AlphaFoldDB" id="A0A7N0VM61"/>
<dbReference type="Proteomes" id="UP000594263">
    <property type="component" value="Unplaced"/>
</dbReference>
<reference evidence="4" key="1">
    <citation type="submission" date="2021-01" db="UniProtKB">
        <authorList>
            <consortium name="EnsemblPlants"/>
        </authorList>
    </citation>
    <scope>IDENTIFICATION</scope>
</reference>
<dbReference type="Gene3D" id="2.30.30.70">
    <property type="entry name" value="Ribosomal protein L21"/>
    <property type="match status" value="1"/>
</dbReference>
<dbReference type="GO" id="GO:0006412">
    <property type="term" value="P:translation"/>
    <property type="evidence" value="ECO:0007669"/>
    <property type="project" value="InterPro"/>
</dbReference>
<keyword evidence="3" id="KW-0687">Ribonucleoprotein</keyword>
<dbReference type="Gramene" id="Kaladp1182s0008.1.v1.1">
    <property type="protein sequence ID" value="Kaladp1182s0008.1.v1.1"/>
    <property type="gene ID" value="Kaladp1182s0008.v1.1"/>
</dbReference>
<evidence type="ECO:0000256" key="1">
    <source>
        <dbReference type="ARBA" id="ARBA00008427"/>
    </source>
</evidence>
<dbReference type="Pfam" id="PF01157">
    <property type="entry name" value="Ribosomal_L21e"/>
    <property type="match status" value="1"/>
</dbReference>
<organism evidence="4 5">
    <name type="scientific">Kalanchoe fedtschenkoi</name>
    <name type="common">Lavender scallops</name>
    <name type="synonym">South American air plant</name>
    <dbReference type="NCBI Taxonomy" id="63787"/>
    <lineage>
        <taxon>Eukaryota</taxon>
        <taxon>Viridiplantae</taxon>
        <taxon>Streptophyta</taxon>
        <taxon>Embryophyta</taxon>
        <taxon>Tracheophyta</taxon>
        <taxon>Spermatophyta</taxon>
        <taxon>Magnoliopsida</taxon>
        <taxon>eudicotyledons</taxon>
        <taxon>Gunneridae</taxon>
        <taxon>Pentapetalae</taxon>
        <taxon>Saxifragales</taxon>
        <taxon>Crassulaceae</taxon>
        <taxon>Kalanchoe</taxon>
    </lineage>
</organism>
<dbReference type="InterPro" id="IPR008991">
    <property type="entry name" value="Translation_prot_SH3-like_sf"/>
</dbReference>
<dbReference type="GO" id="GO:0003735">
    <property type="term" value="F:structural constituent of ribosome"/>
    <property type="evidence" value="ECO:0007669"/>
    <property type="project" value="InterPro"/>
</dbReference>
<keyword evidence="2" id="KW-0689">Ribosomal protein</keyword>
<accession>A0A7N0VM61</accession>
<evidence type="ECO:0000313" key="5">
    <source>
        <dbReference type="Proteomes" id="UP000594263"/>
    </source>
</evidence>
<dbReference type="PANTHER" id="PTHR20981">
    <property type="entry name" value="60S RIBOSOMAL PROTEIN L21"/>
    <property type="match status" value="1"/>
</dbReference>
<evidence type="ECO:0000313" key="4">
    <source>
        <dbReference type="EnsemblPlants" id="Kaladp1182s0008.1.v1.1"/>
    </source>
</evidence>
<dbReference type="InterPro" id="IPR036948">
    <property type="entry name" value="Ribosomal_eL21_sf"/>
</dbReference>
<sequence>MVNGAIHKNMPLELYHGRTGKVWNVTKPAIGVEIDKQVGKRIIKREFMFIGSMYIPSRCAEEIRERKMWNDNLKAETKARGEVTSTKRLLEGPKPEFMVEGIILEIVTPTPYNMVNDLKGGS</sequence>
<proteinExistence type="inferred from homology"/>
<dbReference type="GO" id="GO:1990904">
    <property type="term" value="C:ribonucleoprotein complex"/>
    <property type="evidence" value="ECO:0007669"/>
    <property type="project" value="UniProtKB-KW"/>
</dbReference>
<dbReference type="SUPFAM" id="SSF50104">
    <property type="entry name" value="Translation proteins SH3-like domain"/>
    <property type="match status" value="1"/>
</dbReference>
<evidence type="ECO:0000256" key="3">
    <source>
        <dbReference type="ARBA" id="ARBA00023274"/>
    </source>
</evidence>
<protein>
    <submittedName>
        <fullName evidence="4">Uncharacterized protein</fullName>
    </submittedName>
</protein>
<dbReference type="EnsemblPlants" id="Kaladp1182s0008.1.v1.1">
    <property type="protein sequence ID" value="Kaladp1182s0008.1.v1.1"/>
    <property type="gene ID" value="Kaladp1182s0008.v1.1"/>
</dbReference>
<keyword evidence="5" id="KW-1185">Reference proteome</keyword>
<dbReference type="Gene3D" id="6.10.250.3260">
    <property type="match status" value="1"/>
</dbReference>
<dbReference type="InterPro" id="IPR001147">
    <property type="entry name" value="Ribosomal_eL21"/>
</dbReference>
<dbReference type="OMA" id="IGVEINM"/>
<name>A0A7N0VM61_KALFE</name>
<dbReference type="FunFam" id="6.10.250.3260:FF:000002">
    <property type="entry name" value="60S ribosomal protein L21"/>
    <property type="match status" value="1"/>
</dbReference>